<evidence type="ECO:0000313" key="2">
    <source>
        <dbReference type="EMBL" id="KAH0464167.1"/>
    </source>
</evidence>
<accession>A0AAV7H6X9</accession>
<feature type="compositionally biased region" description="Low complexity" evidence="1">
    <location>
        <begin position="206"/>
        <end position="225"/>
    </location>
</feature>
<protein>
    <submittedName>
        <fullName evidence="2">Uncharacterized protein</fullName>
    </submittedName>
</protein>
<gene>
    <name evidence="2" type="ORF">IEQ34_006953</name>
</gene>
<proteinExistence type="predicted"/>
<feature type="region of interest" description="Disordered" evidence="1">
    <location>
        <begin position="206"/>
        <end position="226"/>
    </location>
</feature>
<dbReference type="Proteomes" id="UP000775213">
    <property type="component" value="Unassembled WGS sequence"/>
</dbReference>
<dbReference type="EMBL" id="JAGFBR010000007">
    <property type="protein sequence ID" value="KAH0464167.1"/>
    <property type="molecule type" value="Genomic_DNA"/>
</dbReference>
<keyword evidence="3" id="KW-1185">Reference proteome</keyword>
<reference evidence="2 3" key="1">
    <citation type="journal article" date="2021" name="Hortic Res">
        <title>Chromosome-scale assembly of the Dendrobium chrysotoxum genome enhances the understanding of orchid evolution.</title>
        <authorList>
            <person name="Zhang Y."/>
            <person name="Zhang G.Q."/>
            <person name="Zhang D."/>
            <person name="Liu X.D."/>
            <person name="Xu X.Y."/>
            <person name="Sun W.H."/>
            <person name="Yu X."/>
            <person name="Zhu X."/>
            <person name="Wang Z.W."/>
            <person name="Zhao X."/>
            <person name="Zhong W.Y."/>
            <person name="Chen H."/>
            <person name="Yin W.L."/>
            <person name="Huang T."/>
            <person name="Niu S.C."/>
            <person name="Liu Z.J."/>
        </authorList>
    </citation>
    <scope>NUCLEOTIDE SEQUENCE [LARGE SCALE GENOMIC DNA]</scope>
    <source>
        <strain evidence="2">Lindl</strain>
    </source>
</reference>
<evidence type="ECO:0000256" key="1">
    <source>
        <dbReference type="SAM" id="MobiDB-lite"/>
    </source>
</evidence>
<dbReference type="AlphaFoldDB" id="A0AAV7H6X9"/>
<organism evidence="2 3">
    <name type="scientific">Dendrobium chrysotoxum</name>
    <name type="common">Orchid</name>
    <dbReference type="NCBI Taxonomy" id="161865"/>
    <lineage>
        <taxon>Eukaryota</taxon>
        <taxon>Viridiplantae</taxon>
        <taxon>Streptophyta</taxon>
        <taxon>Embryophyta</taxon>
        <taxon>Tracheophyta</taxon>
        <taxon>Spermatophyta</taxon>
        <taxon>Magnoliopsida</taxon>
        <taxon>Liliopsida</taxon>
        <taxon>Asparagales</taxon>
        <taxon>Orchidaceae</taxon>
        <taxon>Epidendroideae</taxon>
        <taxon>Malaxideae</taxon>
        <taxon>Dendrobiinae</taxon>
        <taxon>Dendrobium</taxon>
    </lineage>
</organism>
<evidence type="ECO:0000313" key="3">
    <source>
        <dbReference type="Proteomes" id="UP000775213"/>
    </source>
</evidence>
<sequence length="247" mass="27536">MKLESVCCKINSGGAIYLVEKEQRYDVFDKMKITSRPNRRIELRQILDSVSTNCHSIERLFVESSETGSDDSLKSPTCVDLVNGCPHIMSLTLRGFKLNDHKVRILIKRLAAIAGFTGGRHEGFQGFPRSWHRTSEVEIARFLSALISGDCKLLRYLDISNKDGLSAEDDWNVRRYSPSCMDIEQTSDPEAGSDSSLQIENNPLLSTDYLDSSDSSYGSNLASGSEDAFDSSYALYDGDSLDELEFS</sequence>
<comment type="caution">
    <text evidence="2">The sequence shown here is derived from an EMBL/GenBank/DDBJ whole genome shotgun (WGS) entry which is preliminary data.</text>
</comment>
<name>A0AAV7H6X9_DENCH</name>